<dbReference type="EMBL" id="JBHSJO010000001">
    <property type="protein sequence ID" value="MFC5020191.1"/>
    <property type="molecule type" value="Genomic_DNA"/>
</dbReference>
<dbReference type="RefSeq" id="WP_271413845.1">
    <property type="nucleotide sequence ID" value="NZ_BAAATN010000049.1"/>
</dbReference>
<protein>
    <recommendedName>
        <fullName evidence="4">Lipoprotein</fullName>
    </recommendedName>
</protein>
<organism evidence="2 3">
    <name type="scientific">Streptomyces lienomycini</name>
    <dbReference type="NCBI Taxonomy" id="284035"/>
    <lineage>
        <taxon>Bacteria</taxon>
        <taxon>Bacillati</taxon>
        <taxon>Actinomycetota</taxon>
        <taxon>Actinomycetes</taxon>
        <taxon>Kitasatosporales</taxon>
        <taxon>Streptomycetaceae</taxon>
        <taxon>Streptomyces</taxon>
    </lineage>
</organism>
<keyword evidence="3" id="KW-1185">Reference proteome</keyword>
<sequence length="115" mass="11762">MMRKVQLTVAAAAVVLLATACGGGGDGDDQRAPAPGARSCSAWVGQMDESERWSAAEELLLNAKAADGTEGDVTPSTSTVRQFAVDVGALCEQKASDELLAAVADELYASGAYIL</sequence>
<evidence type="ECO:0000256" key="1">
    <source>
        <dbReference type="SAM" id="SignalP"/>
    </source>
</evidence>
<evidence type="ECO:0000313" key="2">
    <source>
        <dbReference type="EMBL" id="MFC5020191.1"/>
    </source>
</evidence>
<gene>
    <name evidence="2" type="ORF">ACFPRC_35790</name>
</gene>
<evidence type="ECO:0008006" key="4">
    <source>
        <dbReference type="Google" id="ProtNLM"/>
    </source>
</evidence>
<feature type="chain" id="PRO_5045259718" description="Lipoprotein" evidence="1">
    <location>
        <begin position="21"/>
        <end position="115"/>
    </location>
</feature>
<feature type="signal peptide" evidence="1">
    <location>
        <begin position="1"/>
        <end position="20"/>
    </location>
</feature>
<proteinExistence type="predicted"/>
<dbReference type="Proteomes" id="UP001595855">
    <property type="component" value="Unassembled WGS sequence"/>
</dbReference>
<accession>A0ABV9X3X3</accession>
<comment type="caution">
    <text evidence="2">The sequence shown here is derived from an EMBL/GenBank/DDBJ whole genome shotgun (WGS) entry which is preliminary data.</text>
</comment>
<reference evidence="3" key="1">
    <citation type="journal article" date="2019" name="Int. J. Syst. Evol. Microbiol.">
        <title>The Global Catalogue of Microorganisms (GCM) 10K type strain sequencing project: providing services to taxonomists for standard genome sequencing and annotation.</title>
        <authorList>
            <consortium name="The Broad Institute Genomics Platform"/>
            <consortium name="The Broad Institute Genome Sequencing Center for Infectious Disease"/>
            <person name="Wu L."/>
            <person name="Ma J."/>
        </authorList>
    </citation>
    <scope>NUCLEOTIDE SEQUENCE [LARGE SCALE GENOMIC DNA]</scope>
    <source>
        <strain evidence="3">CGMCC 4.1542</strain>
    </source>
</reference>
<keyword evidence="1" id="KW-0732">Signal</keyword>
<name>A0ABV9X3X3_9ACTN</name>
<dbReference type="PROSITE" id="PS51257">
    <property type="entry name" value="PROKAR_LIPOPROTEIN"/>
    <property type="match status" value="1"/>
</dbReference>
<evidence type="ECO:0000313" key="3">
    <source>
        <dbReference type="Proteomes" id="UP001595855"/>
    </source>
</evidence>